<name>A0AAV9SCL4_9TELE</name>
<comment type="caution">
    <text evidence="1">The sequence shown here is derived from an EMBL/GenBank/DDBJ whole genome shotgun (WGS) entry which is preliminary data.</text>
</comment>
<sequence>MQSEALRKIQTKVEEGISREGEKTLVFHREQEQNGIFNSNSTAISNLNRFLIVYGKHVEAEGSVAEVEDKKFEILQRRNQFGEYYHLLQELRLDEGRFKQYFRLSRTQFEDLLPHVRGGISLWDTSYKHCRMPVNLSSGSGVSVFGVYQVNSGGHDNQETGEEKDILPNTGVLLYCGELGDNQGVSLGKKAKPK</sequence>
<keyword evidence="2" id="KW-1185">Reference proteome</keyword>
<evidence type="ECO:0000313" key="1">
    <source>
        <dbReference type="EMBL" id="KAK5619050.1"/>
    </source>
</evidence>
<gene>
    <name evidence="1" type="ORF">CRENBAI_001700</name>
</gene>
<dbReference type="AlphaFoldDB" id="A0AAV9SCL4"/>
<dbReference type="Proteomes" id="UP001311232">
    <property type="component" value="Unassembled WGS sequence"/>
</dbReference>
<evidence type="ECO:0000313" key="2">
    <source>
        <dbReference type="Proteomes" id="UP001311232"/>
    </source>
</evidence>
<dbReference type="EMBL" id="JAHHUM010000588">
    <property type="protein sequence ID" value="KAK5619050.1"/>
    <property type="molecule type" value="Genomic_DNA"/>
</dbReference>
<reference evidence="1 2" key="1">
    <citation type="submission" date="2021-06" db="EMBL/GenBank/DDBJ databases">
        <authorList>
            <person name="Palmer J.M."/>
        </authorList>
    </citation>
    <scope>NUCLEOTIDE SEQUENCE [LARGE SCALE GENOMIC DNA]</scope>
    <source>
        <strain evidence="1 2">MEX-2019</strain>
        <tissue evidence="1">Muscle</tissue>
    </source>
</reference>
<protein>
    <submittedName>
        <fullName evidence="1">Uncharacterized protein</fullName>
    </submittedName>
</protein>
<proteinExistence type="predicted"/>
<organism evidence="1 2">
    <name type="scientific">Crenichthys baileyi</name>
    <name type="common">White River springfish</name>
    <dbReference type="NCBI Taxonomy" id="28760"/>
    <lineage>
        <taxon>Eukaryota</taxon>
        <taxon>Metazoa</taxon>
        <taxon>Chordata</taxon>
        <taxon>Craniata</taxon>
        <taxon>Vertebrata</taxon>
        <taxon>Euteleostomi</taxon>
        <taxon>Actinopterygii</taxon>
        <taxon>Neopterygii</taxon>
        <taxon>Teleostei</taxon>
        <taxon>Neoteleostei</taxon>
        <taxon>Acanthomorphata</taxon>
        <taxon>Ovalentaria</taxon>
        <taxon>Atherinomorphae</taxon>
        <taxon>Cyprinodontiformes</taxon>
        <taxon>Goodeidae</taxon>
        <taxon>Crenichthys</taxon>
    </lineage>
</organism>
<accession>A0AAV9SCL4</accession>